<gene>
    <name evidence="4" type="ORF">E0485_19270</name>
</gene>
<name>A0A4R4E5F8_9BACL</name>
<keyword evidence="5" id="KW-1185">Reference proteome</keyword>
<dbReference type="PANTHER" id="PTHR33392">
    <property type="entry name" value="POLYISOPRENYL-TEICHOIC ACID--PEPTIDOGLYCAN TEICHOIC ACID TRANSFERASE TAGU"/>
    <property type="match status" value="1"/>
</dbReference>
<feature type="region of interest" description="Disordered" evidence="2">
    <location>
        <begin position="34"/>
        <end position="55"/>
    </location>
</feature>
<dbReference type="Gene3D" id="3.40.630.190">
    <property type="entry name" value="LCP protein"/>
    <property type="match status" value="1"/>
</dbReference>
<sequence>MKWILLSISTLILIVIGYYSFSIIQFSSKIHHPTQDPTQTALNQEIGGPNGPAPTPYQPPVWEGKERVNILLLGGDGRESNDRGRSDTSLILSIDPSTKKVSLFSLLRDTYVKIPGRGMNKLNAAFSFGGPELSMKTIEEFTGLPIHYYFYVDMDSFITLVDAIDGVDLEVEKDLKYSDKADKPEYQIDLKKGFQHLNGNQALQYARFRHDALSDYSRTERQRKLLKVIGEKLQSTTSLLKLPSILDKIAPYMTTNMDLGDMLKLANLGYHIRANTIETVQLPPMDLLHEEKIDGSDVITTDEQQIKKYITDIFYETKETSTN</sequence>
<proteinExistence type="inferred from homology"/>
<dbReference type="NCBIfam" id="TIGR00350">
    <property type="entry name" value="lytR_cpsA_psr"/>
    <property type="match status" value="1"/>
</dbReference>
<evidence type="ECO:0000256" key="1">
    <source>
        <dbReference type="ARBA" id="ARBA00006068"/>
    </source>
</evidence>
<organism evidence="4 5">
    <name type="scientific">Paenibacillus albiflavus</name>
    <dbReference type="NCBI Taxonomy" id="2545760"/>
    <lineage>
        <taxon>Bacteria</taxon>
        <taxon>Bacillati</taxon>
        <taxon>Bacillota</taxon>
        <taxon>Bacilli</taxon>
        <taxon>Bacillales</taxon>
        <taxon>Paenibacillaceae</taxon>
        <taxon>Paenibacillus</taxon>
    </lineage>
</organism>
<dbReference type="Pfam" id="PF03816">
    <property type="entry name" value="LytR_cpsA_psr"/>
    <property type="match status" value="1"/>
</dbReference>
<dbReference type="PANTHER" id="PTHR33392:SF6">
    <property type="entry name" value="POLYISOPRENYL-TEICHOIC ACID--PEPTIDOGLYCAN TEICHOIC ACID TRANSFERASE TAGU"/>
    <property type="match status" value="1"/>
</dbReference>
<dbReference type="InterPro" id="IPR050922">
    <property type="entry name" value="LytR/CpsA/Psr_CW_biosynth"/>
</dbReference>
<dbReference type="EMBL" id="SKFG01000024">
    <property type="protein sequence ID" value="TCZ74719.1"/>
    <property type="molecule type" value="Genomic_DNA"/>
</dbReference>
<comment type="caution">
    <text evidence="4">The sequence shown here is derived from an EMBL/GenBank/DDBJ whole genome shotgun (WGS) entry which is preliminary data.</text>
</comment>
<evidence type="ECO:0000313" key="4">
    <source>
        <dbReference type="EMBL" id="TCZ74719.1"/>
    </source>
</evidence>
<protein>
    <submittedName>
        <fullName evidence="4">LytR family transcriptional regulator</fullName>
    </submittedName>
</protein>
<evidence type="ECO:0000256" key="2">
    <source>
        <dbReference type="SAM" id="MobiDB-lite"/>
    </source>
</evidence>
<evidence type="ECO:0000313" key="5">
    <source>
        <dbReference type="Proteomes" id="UP000295418"/>
    </source>
</evidence>
<dbReference type="AlphaFoldDB" id="A0A4R4E5F8"/>
<comment type="similarity">
    <text evidence="1">Belongs to the LytR/CpsA/Psr (LCP) family.</text>
</comment>
<reference evidence="4 5" key="1">
    <citation type="submission" date="2019-03" db="EMBL/GenBank/DDBJ databases">
        <authorList>
            <person name="Kim M.K.M."/>
        </authorList>
    </citation>
    <scope>NUCLEOTIDE SEQUENCE [LARGE SCALE GENOMIC DNA]</scope>
    <source>
        <strain evidence="4 5">18JY21-1</strain>
    </source>
</reference>
<feature type="domain" description="Cell envelope-related transcriptional attenuator" evidence="3">
    <location>
        <begin position="85"/>
        <end position="234"/>
    </location>
</feature>
<evidence type="ECO:0000259" key="3">
    <source>
        <dbReference type="Pfam" id="PF03816"/>
    </source>
</evidence>
<dbReference type="InterPro" id="IPR004474">
    <property type="entry name" value="LytR_CpsA_psr"/>
</dbReference>
<dbReference type="Proteomes" id="UP000295418">
    <property type="component" value="Unassembled WGS sequence"/>
</dbReference>
<dbReference type="OrthoDB" id="9782542at2"/>
<accession>A0A4R4E5F8</accession>